<organism evidence="1 2">
    <name type="scientific">Paenibacillus harenae</name>
    <dbReference type="NCBI Taxonomy" id="306543"/>
    <lineage>
        <taxon>Bacteria</taxon>
        <taxon>Bacillati</taxon>
        <taxon>Bacillota</taxon>
        <taxon>Bacilli</taxon>
        <taxon>Bacillales</taxon>
        <taxon>Paenibacillaceae</taxon>
        <taxon>Paenibacillus</taxon>
    </lineage>
</organism>
<evidence type="ECO:0000313" key="1">
    <source>
        <dbReference type="EMBL" id="MDQ0113240.1"/>
    </source>
</evidence>
<dbReference type="EMBL" id="JAUSSU010000005">
    <property type="protein sequence ID" value="MDQ0113240.1"/>
    <property type="molecule type" value="Genomic_DNA"/>
</dbReference>
<name>A0ABT9U0T0_PAEHA</name>
<keyword evidence="2" id="KW-1185">Reference proteome</keyword>
<protein>
    <submittedName>
        <fullName evidence="1">Uncharacterized protein</fullName>
    </submittedName>
</protein>
<dbReference type="Proteomes" id="UP001229346">
    <property type="component" value="Unassembled WGS sequence"/>
</dbReference>
<gene>
    <name evidence="1" type="ORF">J2T15_002681</name>
</gene>
<proteinExistence type="predicted"/>
<reference evidence="1 2" key="1">
    <citation type="submission" date="2023-07" db="EMBL/GenBank/DDBJ databases">
        <title>Sorghum-associated microbial communities from plants grown in Nebraska, USA.</title>
        <authorList>
            <person name="Schachtman D."/>
        </authorList>
    </citation>
    <scope>NUCLEOTIDE SEQUENCE [LARGE SCALE GENOMIC DNA]</scope>
    <source>
        <strain evidence="1 2">CC482</strain>
    </source>
</reference>
<accession>A0ABT9U0T0</accession>
<evidence type="ECO:0000313" key="2">
    <source>
        <dbReference type="Proteomes" id="UP001229346"/>
    </source>
</evidence>
<comment type="caution">
    <text evidence="1">The sequence shown here is derived from an EMBL/GenBank/DDBJ whole genome shotgun (WGS) entry which is preliminary data.</text>
</comment>
<sequence length="29" mass="3132">MLVISHRITGGPMLEVDMAGYVSASIRIN</sequence>